<dbReference type="Pfam" id="PF14679">
    <property type="entry name" value="FANCI_HD1"/>
    <property type="match status" value="1"/>
</dbReference>
<dbReference type="InterPro" id="IPR029315">
    <property type="entry name" value="FANCI_S2"/>
</dbReference>
<evidence type="ECO:0000259" key="5">
    <source>
        <dbReference type="Pfam" id="PF14679"/>
    </source>
</evidence>
<dbReference type="PANTHER" id="PTHR21818:SF0">
    <property type="entry name" value="FANCONI ANEMIA GROUP I PROTEIN"/>
    <property type="match status" value="1"/>
</dbReference>
<dbReference type="InterPro" id="IPR016024">
    <property type="entry name" value="ARM-type_fold"/>
</dbReference>
<evidence type="ECO:0000259" key="2">
    <source>
        <dbReference type="Pfam" id="PF14675"/>
    </source>
</evidence>
<dbReference type="Proteomes" id="UP001630127">
    <property type="component" value="Unassembled WGS sequence"/>
</dbReference>
<evidence type="ECO:0008006" key="9">
    <source>
        <dbReference type="Google" id="ProtNLM"/>
    </source>
</evidence>
<gene>
    <name evidence="7" type="ORF">ACH5RR_031092</name>
</gene>
<feature type="region of interest" description="Disordered" evidence="1">
    <location>
        <begin position="1347"/>
        <end position="1439"/>
    </location>
</feature>
<protein>
    <recommendedName>
        <fullName evidence="9">Fanconi anemia group I protein</fullName>
    </recommendedName>
</protein>
<feature type="domain" description="FANCI solenoid 2" evidence="3">
    <location>
        <begin position="391"/>
        <end position="546"/>
    </location>
</feature>
<dbReference type="InterPro" id="IPR029308">
    <property type="entry name" value="FANCI_S1"/>
</dbReference>
<feature type="domain" description="FANCI helical" evidence="5">
    <location>
        <begin position="297"/>
        <end position="378"/>
    </location>
</feature>
<feature type="domain" description="FANCI helical" evidence="6">
    <location>
        <begin position="564"/>
        <end position="801"/>
    </location>
</feature>
<proteinExistence type="predicted"/>
<evidence type="ECO:0000259" key="6">
    <source>
        <dbReference type="Pfam" id="PF14680"/>
    </source>
</evidence>
<feature type="compositionally biased region" description="Acidic residues" evidence="1">
    <location>
        <begin position="1396"/>
        <end position="1405"/>
    </location>
</feature>
<evidence type="ECO:0000313" key="8">
    <source>
        <dbReference type="Proteomes" id="UP001630127"/>
    </source>
</evidence>
<dbReference type="PANTHER" id="PTHR21818">
    <property type="entry name" value="BC025462 PROTEIN"/>
    <property type="match status" value="1"/>
</dbReference>
<dbReference type="Pfam" id="PF14675">
    <property type="entry name" value="FANCI_S1"/>
    <property type="match status" value="1"/>
</dbReference>
<dbReference type="SUPFAM" id="SSF48371">
    <property type="entry name" value="ARM repeat"/>
    <property type="match status" value="1"/>
</dbReference>
<dbReference type="Pfam" id="PF14676">
    <property type="entry name" value="FANCI_S2"/>
    <property type="match status" value="1"/>
</dbReference>
<organism evidence="7 8">
    <name type="scientific">Cinchona calisaya</name>
    <dbReference type="NCBI Taxonomy" id="153742"/>
    <lineage>
        <taxon>Eukaryota</taxon>
        <taxon>Viridiplantae</taxon>
        <taxon>Streptophyta</taxon>
        <taxon>Embryophyta</taxon>
        <taxon>Tracheophyta</taxon>
        <taxon>Spermatophyta</taxon>
        <taxon>Magnoliopsida</taxon>
        <taxon>eudicotyledons</taxon>
        <taxon>Gunneridae</taxon>
        <taxon>Pentapetalae</taxon>
        <taxon>asterids</taxon>
        <taxon>lamiids</taxon>
        <taxon>Gentianales</taxon>
        <taxon>Rubiaceae</taxon>
        <taxon>Cinchonoideae</taxon>
        <taxon>Cinchoneae</taxon>
        <taxon>Cinchona</taxon>
    </lineage>
</organism>
<dbReference type="InterPro" id="IPR029314">
    <property type="entry name" value="FANCI_S4"/>
</dbReference>
<dbReference type="InterPro" id="IPR026171">
    <property type="entry name" value="FANCI"/>
</dbReference>
<accession>A0ABD2YHP0</accession>
<feature type="domain" description="FANCI solenoid 4" evidence="4">
    <location>
        <begin position="1105"/>
        <end position="1346"/>
    </location>
</feature>
<sequence>MATSSAHPPAPLTDLDIIQLAQQSHHHSTQPTTFSTATTSIQLPPFLLSESSHQTLLSYLHSRATTSPNPSSAVSEYASALISLTSLHSSLSSLLSSLLLSYTSLFTSHKIPHDRLSLSTIQLFATHLDNVPVPDLPSVVELITSFIPRITDSEDAQMLILLPKCLQLIRTSNEMENAYGYLNSVVDSVIKADWSKVLLVKMVEIIREFSFLNKEKRRDFLGKVFNGVRYVDLQDLPGLVYQLLVLASKGFSKKEVIEGIVMHFGDKMQGKKGSSIVKQVEGTVLLHVNFAVKQDPSLGKEVLGLVKLDSRAFNHFTVAVLLSVARVRRHCENAIGVLKTALISAYKDYKFANECKWIRDDLKEEYLQIAQVMEKAITRAVNESNYGKEHIVPSIVQFGFGLLEGVDDGSNRRLGKSNGLLGLEEIGSQMLKSSFEVHDMARKEIIEQCKFRILSLKPEQALPIVRLLEHLIKSHPYQMLDHVAHLKELLDYFTFTHAKISSHLVDILLPLTKFSHDLQDYTILALRKAMFRREDSVRLAATNSIINLILAEKQSKRDGPFSFQESSSQASCSQQAEIPCTPGPGLFQELSGLLQRCLYQQAKVREMLYHGLVKLVLVDPSAAGSVFDFLLPHFLRYYKEDADIQLDITHCIRSDGGKVHIEEPLDTLISCISWILLLQPQGKAGQPPDSWASFGFSLTQENEAGRMLSGESLSNGLSKTRMFLRNANLEGLLGKSDEAESTATVEEEKKRCCAFVWLGISEVVLNIIINELEKATEVKQVELQNELFDFVGVHEFMEKFACTSRQGSGMKRGTVRATASDSIDKLNTSDSTLPQERVPLLATSSIYWLLKMGPELWQFDCSTTGPPSQKHSQLSSCKASDRHSKMTFFMLNACLCQLTSLPSVGREDPLKMLIYGDIKLFGPPLLKLIWLLKSVPQLQKKKEFRGRKLDDRKEHIHLALICLKKLIAVSLCRSEIDELIEELVSASDIEQVPNDILDYDETNQCELAEDVDDPNARSKEKFIKKSMMPLLMELLKTSSSCEAEIVCDIVLMIGNQMPGERRTLIGIRMLQICKSSNLRNPKFARSLVSLVVSLSLPPNDFTVSHDMASELLKVFGLQKADESGTLKFLDVSDLFPLINRTTCDAIASFLLQLVESNTIEMNWIITKLKAYSSAAQKGVSLDPNGKVGPGLALEETFYSRMEAVVKLLSYFVLMNLKDPQGEHLLRLATKLYKDLAQMAKLLIAPRGCKQVLPSLKYQKLVEITCRQLTSPLYQFVDSLQKNQQESSDNKGMVNKIKRENKCIPDLIFQIEDYEKYLIKLSKATKVNLLRHAKRSTSRDFKILEPKDFVREEEKEENPASHETDETEANAADSESSEHSGDEENGGLDKVLSPESEVPEAAEDSESGGVSNDQRSKRRRIVEESSSDEEILETGQSLAF</sequence>
<comment type="caution">
    <text evidence="7">The sequence shown here is derived from an EMBL/GenBank/DDBJ whole genome shotgun (WGS) entry which is preliminary data.</text>
</comment>
<evidence type="ECO:0000259" key="4">
    <source>
        <dbReference type="Pfam" id="PF14678"/>
    </source>
</evidence>
<evidence type="ECO:0000259" key="3">
    <source>
        <dbReference type="Pfam" id="PF14676"/>
    </source>
</evidence>
<dbReference type="InterPro" id="IPR029310">
    <property type="entry name" value="FANCI_HD1"/>
</dbReference>
<dbReference type="InterPro" id="IPR029312">
    <property type="entry name" value="FANCI_HD2"/>
</dbReference>
<feature type="domain" description="FANCI solenoid 1" evidence="2">
    <location>
        <begin position="120"/>
        <end position="293"/>
    </location>
</feature>
<evidence type="ECO:0000313" key="7">
    <source>
        <dbReference type="EMBL" id="KAL3505710.1"/>
    </source>
</evidence>
<name>A0ABD2YHP0_9GENT</name>
<dbReference type="Pfam" id="PF14678">
    <property type="entry name" value="FANCI_S4"/>
    <property type="match status" value="1"/>
</dbReference>
<reference evidence="7 8" key="1">
    <citation type="submission" date="2024-11" db="EMBL/GenBank/DDBJ databases">
        <title>A near-complete genome assembly of Cinchona calisaya.</title>
        <authorList>
            <person name="Lian D.C."/>
            <person name="Zhao X.W."/>
            <person name="Wei L."/>
        </authorList>
    </citation>
    <scope>NUCLEOTIDE SEQUENCE [LARGE SCALE GENOMIC DNA]</scope>
    <source>
        <tissue evidence="7">Nenye</tissue>
    </source>
</reference>
<evidence type="ECO:0000256" key="1">
    <source>
        <dbReference type="SAM" id="MobiDB-lite"/>
    </source>
</evidence>
<dbReference type="EMBL" id="JBJUIK010000013">
    <property type="protein sequence ID" value="KAL3505710.1"/>
    <property type="molecule type" value="Genomic_DNA"/>
</dbReference>
<keyword evidence="8" id="KW-1185">Reference proteome</keyword>
<dbReference type="Pfam" id="PF14680">
    <property type="entry name" value="FANCI_HD2"/>
    <property type="match status" value="1"/>
</dbReference>
<feature type="compositionally biased region" description="Basic and acidic residues" evidence="1">
    <location>
        <begin position="1347"/>
        <end position="1363"/>
    </location>
</feature>